<dbReference type="Proteomes" id="UP000649604">
    <property type="component" value="Unassembled WGS sequence"/>
</dbReference>
<evidence type="ECO:0000313" key="2">
    <source>
        <dbReference type="EMBL" id="MBD3325424.1"/>
    </source>
</evidence>
<dbReference type="Gene3D" id="3.20.20.100">
    <property type="entry name" value="NADP-dependent oxidoreductase domain"/>
    <property type="match status" value="1"/>
</dbReference>
<dbReference type="PRINTS" id="PR00069">
    <property type="entry name" value="ALDKETRDTASE"/>
</dbReference>
<dbReference type="PANTHER" id="PTHR43364:SF5">
    <property type="entry name" value="REDUCTASE"/>
    <property type="match status" value="1"/>
</dbReference>
<evidence type="ECO:0000313" key="3">
    <source>
        <dbReference type="Proteomes" id="UP000649604"/>
    </source>
</evidence>
<dbReference type="Pfam" id="PF00248">
    <property type="entry name" value="Aldo_ket_red"/>
    <property type="match status" value="1"/>
</dbReference>
<proteinExistence type="predicted"/>
<dbReference type="AlphaFoldDB" id="A0A9D5Q628"/>
<reference evidence="2" key="1">
    <citation type="submission" date="2019-11" db="EMBL/GenBank/DDBJ databases">
        <title>Microbial mats filling the niche in hypersaline microbial mats.</title>
        <authorList>
            <person name="Wong H.L."/>
            <person name="Macleod F.I."/>
            <person name="White R.A. III"/>
            <person name="Burns B.P."/>
        </authorList>
    </citation>
    <scope>NUCLEOTIDE SEQUENCE</scope>
    <source>
        <strain evidence="2">Rbin_158</strain>
    </source>
</reference>
<sequence length="347" mass="38703">MKFTSLGRTGLKVSRLCLGTMNFGKATEEKESFAIMDRALELGINFFDTANRYGEPLAVGRTEEIIGRWMAQGGRRREQIVLATKGFGPMGPGANDEGLSAYHLRMACNDSLRRLQTDHVDLYQMHHIDRGLPHFKSKLEFLDGDLSNLSYPPHVTPGAPWEEIWQQMEQLVREGKTLYVGSSNFAAWNIAQANEKAAHRHFLGLVSEQSLYNLTQRMVELEMLPVCRAYGLGFIPWSPLGGGLLAGALQKAQEGRRANLKPTDQQKQQLEAYEALCRDLGEEPANVALAWLLHNPVVTAPIIGPRTLDQLESAVKSIEISLDPEVLRKLDEIWPGPGNQAPEAYAW</sequence>
<name>A0A9D5Q628_9BACT</name>
<protein>
    <submittedName>
        <fullName evidence="2">Aldo/keto reductase</fullName>
    </submittedName>
</protein>
<gene>
    <name evidence="2" type="ORF">GF339_12610</name>
</gene>
<accession>A0A9D5Q628</accession>
<dbReference type="InterPro" id="IPR036812">
    <property type="entry name" value="NAD(P)_OxRdtase_dom_sf"/>
</dbReference>
<comment type="caution">
    <text evidence="2">The sequence shown here is derived from an EMBL/GenBank/DDBJ whole genome shotgun (WGS) entry which is preliminary data.</text>
</comment>
<dbReference type="InterPro" id="IPR050523">
    <property type="entry name" value="AKR_Detox_Biosynth"/>
</dbReference>
<dbReference type="GO" id="GO:0016491">
    <property type="term" value="F:oxidoreductase activity"/>
    <property type="evidence" value="ECO:0007669"/>
    <property type="project" value="InterPro"/>
</dbReference>
<dbReference type="GO" id="GO:0005829">
    <property type="term" value="C:cytosol"/>
    <property type="evidence" value="ECO:0007669"/>
    <property type="project" value="TreeGrafter"/>
</dbReference>
<dbReference type="EMBL" id="WJJP01000412">
    <property type="protein sequence ID" value="MBD3325424.1"/>
    <property type="molecule type" value="Genomic_DNA"/>
</dbReference>
<dbReference type="InterPro" id="IPR023210">
    <property type="entry name" value="NADP_OxRdtase_dom"/>
</dbReference>
<evidence type="ECO:0000259" key="1">
    <source>
        <dbReference type="Pfam" id="PF00248"/>
    </source>
</evidence>
<dbReference type="SUPFAM" id="SSF51430">
    <property type="entry name" value="NAD(P)-linked oxidoreductase"/>
    <property type="match status" value="1"/>
</dbReference>
<dbReference type="CDD" id="cd19087">
    <property type="entry name" value="AKR_AKR12A1_B1_C1"/>
    <property type="match status" value="1"/>
</dbReference>
<dbReference type="InterPro" id="IPR020471">
    <property type="entry name" value="AKR"/>
</dbReference>
<organism evidence="2 3">
    <name type="scientific">candidate division KSB3 bacterium</name>
    <dbReference type="NCBI Taxonomy" id="2044937"/>
    <lineage>
        <taxon>Bacteria</taxon>
        <taxon>candidate division KSB3</taxon>
    </lineage>
</organism>
<dbReference type="PANTHER" id="PTHR43364">
    <property type="entry name" value="NADH-SPECIFIC METHYLGLYOXAL REDUCTASE-RELATED"/>
    <property type="match status" value="1"/>
</dbReference>
<feature type="domain" description="NADP-dependent oxidoreductase" evidence="1">
    <location>
        <begin position="15"/>
        <end position="334"/>
    </location>
</feature>